<gene>
    <name evidence="1" type="ORF">NFIA_026120</name>
</gene>
<dbReference type="EMBL" id="DS027695">
    <property type="protein sequence ID" value="EAW19538.1"/>
    <property type="molecule type" value="Genomic_DNA"/>
</dbReference>
<evidence type="ECO:0000313" key="2">
    <source>
        <dbReference type="Proteomes" id="UP000006702"/>
    </source>
</evidence>
<dbReference type="KEGG" id="nfi:NFIA_026120"/>
<reference evidence="2" key="1">
    <citation type="journal article" date="2008" name="PLoS Genet.">
        <title>Genomic islands in the pathogenic filamentous fungus Aspergillus fumigatus.</title>
        <authorList>
            <person name="Fedorova N.D."/>
            <person name="Khaldi N."/>
            <person name="Joardar V.S."/>
            <person name="Maiti R."/>
            <person name="Amedeo P."/>
            <person name="Anderson M.J."/>
            <person name="Crabtree J."/>
            <person name="Silva J.C."/>
            <person name="Badger J.H."/>
            <person name="Albarraq A."/>
            <person name="Angiuoli S."/>
            <person name="Bussey H."/>
            <person name="Bowyer P."/>
            <person name="Cotty P.J."/>
            <person name="Dyer P.S."/>
            <person name="Egan A."/>
            <person name="Galens K."/>
            <person name="Fraser-Liggett C.M."/>
            <person name="Haas B.J."/>
            <person name="Inman J.M."/>
            <person name="Kent R."/>
            <person name="Lemieux S."/>
            <person name="Malavazi I."/>
            <person name="Orvis J."/>
            <person name="Roemer T."/>
            <person name="Ronning C.M."/>
            <person name="Sundaram J.P."/>
            <person name="Sutton G."/>
            <person name="Turner G."/>
            <person name="Venter J.C."/>
            <person name="White O.R."/>
            <person name="Whitty B.R."/>
            <person name="Youngman P."/>
            <person name="Wolfe K.H."/>
            <person name="Goldman G.H."/>
            <person name="Wortman J.R."/>
            <person name="Jiang B."/>
            <person name="Denning D.W."/>
            <person name="Nierman W.C."/>
        </authorList>
    </citation>
    <scope>NUCLEOTIDE SEQUENCE [LARGE SCALE GENOMIC DNA]</scope>
    <source>
        <strain evidence="2">ATCC 1020 / DSM 3700 / CBS 544.65 / FGSC A1164 / JCM 1740 / NRRL 181 / WB 181</strain>
    </source>
</reference>
<dbReference type="Proteomes" id="UP000006702">
    <property type="component" value="Unassembled WGS sequence"/>
</dbReference>
<protein>
    <submittedName>
        <fullName evidence="1">Uncharacterized protein</fullName>
    </submittedName>
</protein>
<evidence type="ECO:0000313" key="1">
    <source>
        <dbReference type="EMBL" id="EAW19538.1"/>
    </source>
</evidence>
<name>A1DCH8_NEOFI</name>
<accession>A1DCH8</accession>
<dbReference type="HOGENOM" id="CLU_3069237_0_0_1"/>
<dbReference type="AlphaFoldDB" id="A1DCH8"/>
<dbReference type="VEuPathDB" id="FungiDB:NFIA_026120"/>
<sequence length="53" mass="5627">MADIVPVDIRCVIHNPVLSNPDCLAILSSVTTLCLDPSFMQSDTLLLRGGEAA</sequence>
<dbReference type="GeneID" id="4588111"/>
<dbReference type="RefSeq" id="XP_001261435.1">
    <property type="nucleotide sequence ID" value="XM_001261434.1"/>
</dbReference>
<organism evidence="1 2">
    <name type="scientific">Neosartorya fischeri (strain ATCC 1020 / DSM 3700 / CBS 544.65 / FGSC A1164 / JCM 1740 / NRRL 181 / WB 181)</name>
    <name type="common">Aspergillus fischerianus</name>
    <dbReference type="NCBI Taxonomy" id="331117"/>
    <lineage>
        <taxon>Eukaryota</taxon>
        <taxon>Fungi</taxon>
        <taxon>Dikarya</taxon>
        <taxon>Ascomycota</taxon>
        <taxon>Pezizomycotina</taxon>
        <taxon>Eurotiomycetes</taxon>
        <taxon>Eurotiomycetidae</taxon>
        <taxon>Eurotiales</taxon>
        <taxon>Aspergillaceae</taxon>
        <taxon>Aspergillus</taxon>
        <taxon>Aspergillus subgen. Fumigati</taxon>
    </lineage>
</organism>
<proteinExistence type="predicted"/>
<keyword evidence="2" id="KW-1185">Reference proteome</keyword>